<name>A0A1Q3E5S8_LENED</name>
<comment type="caution">
    <text evidence="1">The sequence shown here is derived from an EMBL/GenBank/DDBJ whole genome shotgun (WGS) entry which is preliminary data.</text>
</comment>
<evidence type="ECO:0000313" key="1">
    <source>
        <dbReference type="EMBL" id="GAW02612.1"/>
    </source>
</evidence>
<dbReference type="AlphaFoldDB" id="A0A1Q3E5S8"/>
<dbReference type="EMBL" id="BDGU01000102">
    <property type="protein sequence ID" value="GAW02612.1"/>
    <property type="molecule type" value="Genomic_DNA"/>
</dbReference>
<organism evidence="1 2">
    <name type="scientific">Lentinula edodes</name>
    <name type="common">Shiitake mushroom</name>
    <name type="synonym">Lentinus edodes</name>
    <dbReference type="NCBI Taxonomy" id="5353"/>
    <lineage>
        <taxon>Eukaryota</taxon>
        <taxon>Fungi</taxon>
        <taxon>Dikarya</taxon>
        <taxon>Basidiomycota</taxon>
        <taxon>Agaricomycotina</taxon>
        <taxon>Agaricomycetes</taxon>
        <taxon>Agaricomycetidae</taxon>
        <taxon>Agaricales</taxon>
        <taxon>Marasmiineae</taxon>
        <taxon>Omphalotaceae</taxon>
        <taxon>Lentinula</taxon>
    </lineage>
</organism>
<proteinExistence type="predicted"/>
<dbReference type="Proteomes" id="UP000188533">
    <property type="component" value="Unassembled WGS sequence"/>
</dbReference>
<evidence type="ECO:0000313" key="2">
    <source>
        <dbReference type="Proteomes" id="UP000188533"/>
    </source>
</evidence>
<accession>A0A1Q3E5S8</accession>
<sequence length="108" mass="12324">MGVSHTSKAIDLNLELEAIRRKQLRALILPLLFIRPRCFSPFEPHFYFSFASNHHWPEAYSTYERDNLDQGVVEVGGSIACPPVLAKHLLQRSLTLRNTPHLVVQSSE</sequence>
<reference evidence="1 2" key="2">
    <citation type="submission" date="2017-02" db="EMBL/GenBank/DDBJ databases">
        <title>A genome survey and senescence transcriptome analysis in Lentinula edodes.</title>
        <authorList>
            <person name="Sakamoto Y."/>
            <person name="Nakade K."/>
            <person name="Sato S."/>
            <person name="Yoshida Y."/>
            <person name="Miyazaki K."/>
            <person name="Natsume S."/>
            <person name="Konno N."/>
        </authorList>
    </citation>
    <scope>NUCLEOTIDE SEQUENCE [LARGE SCALE GENOMIC DNA]</scope>
    <source>
        <strain evidence="1 2">NBRC 111202</strain>
    </source>
</reference>
<gene>
    <name evidence="1" type="ORF">LENED_004276</name>
</gene>
<reference evidence="1 2" key="1">
    <citation type="submission" date="2016-08" db="EMBL/GenBank/DDBJ databases">
        <authorList>
            <consortium name="Lentinula edodes genome sequencing consortium"/>
            <person name="Sakamoto Y."/>
            <person name="Nakade K."/>
            <person name="Sato S."/>
            <person name="Yoshida Y."/>
            <person name="Miyazaki K."/>
            <person name="Natsume S."/>
            <person name="Konno N."/>
        </authorList>
    </citation>
    <scope>NUCLEOTIDE SEQUENCE [LARGE SCALE GENOMIC DNA]</scope>
    <source>
        <strain evidence="1 2">NBRC 111202</strain>
    </source>
</reference>
<protein>
    <submittedName>
        <fullName evidence="1">Uncharacterized protein</fullName>
    </submittedName>
</protein>
<keyword evidence="2" id="KW-1185">Reference proteome</keyword>